<accession>A0A8J6HAS2</accession>
<dbReference type="Proteomes" id="UP000719412">
    <property type="component" value="Unassembled WGS sequence"/>
</dbReference>
<protein>
    <submittedName>
        <fullName evidence="2">Uncharacterized protein</fullName>
    </submittedName>
</protein>
<evidence type="ECO:0000313" key="3">
    <source>
        <dbReference type="Proteomes" id="UP000719412"/>
    </source>
</evidence>
<dbReference type="EMBL" id="JABDTM020026953">
    <property type="protein sequence ID" value="KAH0811234.1"/>
    <property type="molecule type" value="Genomic_DNA"/>
</dbReference>
<keyword evidence="3" id="KW-1185">Reference proteome</keyword>
<organism evidence="2 3">
    <name type="scientific">Tenebrio molitor</name>
    <name type="common">Yellow mealworm beetle</name>
    <dbReference type="NCBI Taxonomy" id="7067"/>
    <lineage>
        <taxon>Eukaryota</taxon>
        <taxon>Metazoa</taxon>
        <taxon>Ecdysozoa</taxon>
        <taxon>Arthropoda</taxon>
        <taxon>Hexapoda</taxon>
        <taxon>Insecta</taxon>
        <taxon>Pterygota</taxon>
        <taxon>Neoptera</taxon>
        <taxon>Endopterygota</taxon>
        <taxon>Coleoptera</taxon>
        <taxon>Polyphaga</taxon>
        <taxon>Cucujiformia</taxon>
        <taxon>Tenebrionidae</taxon>
        <taxon>Tenebrio</taxon>
    </lineage>
</organism>
<dbReference type="AlphaFoldDB" id="A0A8J6HAS2"/>
<proteinExistence type="predicted"/>
<gene>
    <name evidence="2" type="ORF">GEV33_011558</name>
</gene>
<reference evidence="2" key="1">
    <citation type="journal article" date="2020" name="J Insects Food Feed">
        <title>The yellow mealworm (Tenebrio molitor) genome: a resource for the emerging insects as food and feed industry.</title>
        <authorList>
            <person name="Eriksson T."/>
            <person name="Andere A."/>
            <person name="Kelstrup H."/>
            <person name="Emery V."/>
            <person name="Picard C."/>
        </authorList>
    </citation>
    <scope>NUCLEOTIDE SEQUENCE</scope>
    <source>
        <strain evidence="2">Stoneville</strain>
        <tissue evidence="2">Whole head</tissue>
    </source>
</reference>
<feature type="region of interest" description="Disordered" evidence="1">
    <location>
        <begin position="69"/>
        <end position="99"/>
    </location>
</feature>
<sequence length="99" mass="10930">MSATHGTLCTSATTTVLSSDHCTLTTTHSHTEGRSLEESLEWRSRRDGCACSLTECYLLRTVKSAATQHNRPLTRHTSDWHRVLPTTGAGAAHRDPQNR</sequence>
<comment type="caution">
    <text evidence="2">The sequence shown here is derived from an EMBL/GenBank/DDBJ whole genome shotgun (WGS) entry which is preliminary data.</text>
</comment>
<name>A0A8J6HAS2_TENMO</name>
<evidence type="ECO:0000256" key="1">
    <source>
        <dbReference type="SAM" id="MobiDB-lite"/>
    </source>
</evidence>
<reference evidence="2" key="2">
    <citation type="submission" date="2021-08" db="EMBL/GenBank/DDBJ databases">
        <authorList>
            <person name="Eriksson T."/>
        </authorList>
    </citation>
    <scope>NUCLEOTIDE SEQUENCE</scope>
    <source>
        <strain evidence="2">Stoneville</strain>
        <tissue evidence="2">Whole head</tissue>
    </source>
</reference>
<evidence type="ECO:0000313" key="2">
    <source>
        <dbReference type="EMBL" id="KAH0811234.1"/>
    </source>
</evidence>